<dbReference type="Pfam" id="PF00041">
    <property type="entry name" value="fn3"/>
    <property type="match status" value="2"/>
</dbReference>
<feature type="chain" id="PRO_5005291375" evidence="4">
    <location>
        <begin position="30"/>
        <end position="419"/>
    </location>
</feature>
<protein>
    <submittedName>
        <fullName evidence="6">Tyrosine-protein phosphatase 99a-like protein</fullName>
    </submittedName>
</protein>
<organism evidence="6 7">
    <name type="scientific">Lasius niger</name>
    <name type="common">Black garden ant</name>
    <dbReference type="NCBI Taxonomy" id="67767"/>
    <lineage>
        <taxon>Eukaryota</taxon>
        <taxon>Metazoa</taxon>
        <taxon>Ecdysozoa</taxon>
        <taxon>Arthropoda</taxon>
        <taxon>Hexapoda</taxon>
        <taxon>Insecta</taxon>
        <taxon>Pterygota</taxon>
        <taxon>Neoptera</taxon>
        <taxon>Endopterygota</taxon>
        <taxon>Hymenoptera</taxon>
        <taxon>Apocrita</taxon>
        <taxon>Aculeata</taxon>
        <taxon>Formicoidea</taxon>
        <taxon>Formicidae</taxon>
        <taxon>Formicinae</taxon>
        <taxon>Lasius</taxon>
        <taxon>Lasius</taxon>
    </lineage>
</organism>
<evidence type="ECO:0000259" key="5">
    <source>
        <dbReference type="PROSITE" id="PS50853"/>
    </source>
</evidence>
<keyword evidence="2" id="KW-0378">Hydrolase</keyword>
<dbReference type="SUPFAM" id="SSF52799">
    <property type="entry name" value="(Phosphotyrosine protein) phosphatases II"/>
    <property type="match status" value="1"/>
</dbReference>
<keyword evidence="4" id="KW-0732">Signal</keyword>
<dbReference type="AlphaFoldDB" id="A0A0J7NU26"/>
<keyword evidence="3" id="KW-1133">Transmembrane helix</keyword>
<dbReference type="SMART" id="SM00060">
    <property type="entry name" value="FN3"/>
    <property type="match status" value="2"/>
</dbReference>
<gene>
    <name evidence="6" type="ORF">RF55_3838</name>
</gene>
<reference evidence="6 7" key="1">
    <citation type="submission" date="2015-04" db="EMBL/GenBank/DDBJ databases">
        <title>Lasius niger genome sequencing.</title>
        <authorList>
            <person name="Konorov E.A."/>
            <person name="Nikitin M.A."/>
            <person name="Kirill M.V."/>
            <person name="Chang P."/>
        </authorList>
    </citation>
    <scope>NUCLEOTIDE SEQUENCE [LARGE SCALE GENOMIC DNA]</scope>
    <source>
        <tissue evidence="6">Whole</tissue>
    </source>
</reference>
<name>A0A0J7NU26_LASNI</name>
<dbReference type="CDD" id="cd00063">
    <property type="entry name" value="FN3"/>
    <property type="match status" value="2"/>
</dbReference>
<keyword evidence="3" id="KW-0472">Membrane</keyword>
<feature type="domain" description="Fibronectin type-III" evidence="5">
    <location>
        <begin position="168"/>
        <end position="271"/>
    </location>
</feature>
<accession>A0A0J7NU26</accession>
<sequence length="419" mass="47336">MTSWASVASAAQLAASLALILRFLIVTAALPITQTTTDEQTFERTTYIVPLSSTENDSDIYRAPTKPENLTSREITGSTIELSWSEPENANGVIVGYRVYYMHSNYTDVKMHIPDKSADSDDPNTKFILENLNPNTDYKIWVKAYTRKNEGEPSDQIIRRTDITGPSAPLILNLTCQSHQSLYIQWARPVTFSGSIDYYYINYRPENGRYYEEIELSTEKNHLESGAIIPNLTVNTVYEIVVRGATRSTINNRLIQGESSTPTKVLVTRDCDKIPPLMRRSSKDLSPGVIAGMVCACFAVMLAITSFVLWKPIFRKCFHTAYYYLDYPPRNVPTLQEWENSEQDGERTAVAVQQFVQHVASLHVDGDIGFSKEYELIQSETGDYTVENSQFAENKAKNRYLNILAFQSNSVADLFIDSI</sequence>
<evidence type="ECO:0000256" key="2">
    <source>
        <dbReference type="ARBA" id="ARBA00022912"/>
    </source>
</evidence>
<dbReference type="OrthoDB" id="6022401at2759"/>
<dbReference type="STRING" id="67767.A0A0J7NU26"/>
<dbReference type="InterPro" id="IPR029021">
    <property type="entry name" value="Prot-tyrosine_phosphatase-like"/>
</dbReference>
<keyword evidence="2" id="KW-0904">Protein phosphatase</keyword>
<dbReference type="Gene3D" id="2.60.40.10">
    <property type="entry name" value="Immunoglobulins"/>
    <property type="match status" value="2"/>
</dbReference>
<dbReference type="GO" id="GO:0016020">
    <property type="term" value="C:membrane"/>
    <property type="evidence" value="ECO:0007669"/>
    <property type="project" value="UniProtKB-SubCell"/>
</dbReference>
<evidence type="ECO:0000256" key="3">
    <source>
        <dbReference type="SAM" id="Phobius"/>
    </source>
</evidence>
<evidence type="ECO:0000256" key="1">
    <source>
        <dbReference type="ARBA" id="ARBA00022737"/>
    </source>
</evidence>
<evidence type="ECO:0000313" key="7">
    <source>
        <dbReference type="Proteomes" id="UP000036403"/>
    </source>
</evidence>
<dbReference type="InterPro" id="IPR003961">
    <property type="entry name" value="FN3_dom"/>
</dbReference>
<feature type="transmembrane region" description="Helical" evidence="3">
    <location>
        <begin position="288"/>
        <end position="310"/>
    </location>
</feature>
<keyword evidence="1" id="KW-0677">Repeat</keyword>
<dbReference type="InterPro" id="IPR036116">
    <property type="entry name" value="FN3_sf"/>
</dbReference>
<dbReference type="Proteomes" id="UP000036403">
    <property type="component" value="Unassembled WGS sequence"/>
</dbReference>
<dbReference type="PROSITE" id="PS50853">
    <property type="entry name" value="FN3"/>
    <property type="match status" value="2"/>
</dbReference>
<dbReference type="GO" id="GO:0004721">
    <property type="term" value="F:phosphoprotein phosphatase activity"/>
    <property type="evidence" value="ECO:0007669"/>
    <property type="project" value="UniProtKB-KW"/>
</dbReference>
<comment type="caution">
    <text evidence="6">The sequence shown here is derived from an EMBL/GenBank/DDBJ whole genome shotgun (WGS) entry which is preliminary data.</text>
</comment>
<dbReference type="PANTHER" id="PTHR46957:SF3">
    <property type="entry name" value="CYTOKINE RECEPTOR"/>
    <property type="match status" value="1"/>
</dbReference>
<proteinExistence type="predicted"/>
<dbReference type="FunFam" id="2.60.40.10:FF:001386">
    <property type="entry name" value="Receptor-type tyrosine-protein phosphatase gamma"/>
    <property type="match status" value="1"/>
</dbReference>
<dbReference type="PANTHER" id="PTHR46957">
    <property type="entry name" value="CYTOKINE RECEPTOR"/>
    <property type="match status" value="1"/>
</dbReference>
<dbReference type="InterPro" id="IPR050713">
    <property type="entry name" value="RTP_Phos/Ushers"/>
</dbReference>
<evidence type="ECO:0000313" key="6">
    <source>
        <dbReference type="EMBL" id="KMQ95915.1"/>
    </source>
</evidence>
<feature type="signal peptide" evidence="4">
    <location>
        <begin position="1"/>
        <end position="29"/>
    </location>
</feature>
<evidence type="ECO:0000256" key="4">
    <source>
        <dbReference type="SAM" id="SignalP"/>
    </source>
</evidence>
<dbReference type="SUPFAM" id="SSF49265">
    <property type="entry name" value="Fibronectin type III"/>
    <property type="match status" value="1"/>
</dbReference>
<dbReference type="PRINTS" id="PR00014">
    <property type="entry name" value="FNTYPEIII"/>
</dbReference>
<dbReference type="PaxDb" id="67767-A0A0J7NU26"/>
<dbReference type="InterPro" id="IPR013783">
    <property type="entry name" value="Ig-like_fold"/>
</dbReference>
<dbReference type="Gene3D" id="3.90.190.10">
    <property type="entry name" value="Protein tyrosine phosphatase superfamily"/>
    <property type="match status" value="1"/>
</dbReference>
<feature type="domain" description="Fibronectin type-III" evidence="5">
    <location>
        <begin position="66"/>
        <end position="164"/>
    </location>
</feature>
<keyword evidence="7" id="KW-1185">Reference proteome</keyword>
<keyword evidence="3" id="KW-0812">Transmembrane</keyword>
<dbReference type="EMBL" id="LBMM01001667">
    <property type="protein sequence ID" value="KMQ95915.1"/>
    <property type="molecule type" value="Genomic_DNA"/>
</dbReference>
<dbReference type="FunFam" id="2.60.40.10:FF:000028">
    <property type="entry name" value="Neuronal cell adhesion molecule"/>
    <property type="match status" value="1"/>
</dbReference>